<dbReference type="Proteomes" id="UP000237718">
    <property type="component" value="Unassembled WGS sequence"/>
</dbReference>
<sequence length="35" mass="3919">MVQDTSFPEFYSDMMEGHGDRWIGDTLANPPSSLS</sequence>
<dbReference type="AlphaFoldDB" id="A0A2T1A7U4"/>
<name>A0A2T1A7U4_TRISK</name>
<reference evidence="1 2" key="1">
    <citation type="submission" date="2018-03" db="EMBL/GenBank/DDBJ databases">
        <title>Genomic Encyclopedia of Archaeal and Bacterial Type Strains, Phase II (KMG-II): from individual species to whole genera.</title>
        <authorList>
            <person name="Goeker M."/>
        </authorList>
    </citation>
    <scope>NUCLEOTIDE SEQUENCE [LARGE SCALE GENOMIC DNA]</scope>
    <source>
        <strain evidence="1 2">DSM 25328</strain>
    </source>
</reference>
<organism evidence="1 2">
    <name type="scientific">Tritonibacter scottomollicae</name>
    <name type="common">Epibacterium scottomollicae</name>
    <dbReference type="NCBI Taxonomy" id="483013"/>
    <lineage>
        <taxon>Bacteria</taxon>
        <taxon>Pseudomonadati</taxon>
        <taxon>Pseudomonadota</taxon>
        <taxon>Alphaproteobacteria</taxon>
        <taxon>Rhodobacterales</taxon>
        <taxon>Paracoccaceae</taxon>
        <taxon>Tritonibacter</taxon>
    </lineage>
</organism>
<evidence type="ECO:0000313" key="1">
    <source>
        <dbReference type="EMBL" id="PRZ44682.1"/>
    </source>
</evidence>
<proteinExistence type="predicted"/>
<gene>
    <name evidence="1" type="ORF">CLV89_12115</name>
</gene>
<comment type="caution">
    <text evidence="1">The sequence shown here is derived from an EMBL/GenBank/DDBJ whole genome shotgun (WGS) entry which is preliminary data.</text>
</comment>
<evidence type="ECO:0000313" key="2">
    <source>
        <dbReference type="Proteomes" id="UP000237718"/>
    </source>
</evidence>
<protein>
    <submittedName>
        <fullName evidence="1">Uncharacterized protein</fullName>
    </submittedName>
</protein>
<accession>A0A2T1A7U4</accession>
<dbReference type="EMBL" id="PVUF01000021">
    <property type="protein sequence ID" value="PRZ44682.1"/>
    <property type="molecule type" value="Genomic_DNA"/>
</dbReference>